<evidence type="ECO:0000313" key="2">
    <source>
        <dbReference type="Proteomes" id="UP000823674"/>
    </source>
</evidence>
<name>A0ABQ7LRI1_BRACM</name>
<evidence type="ECO:0000313" key="1">
    <source>
        <dbReference type="EMBL" id="KAG5389163.1"/>
    </source>
</evidence>
<reference evidence="1 2" key="1">
    <citation type="submission" date="2021-03" db="EMBL/GenBank/DDBJ databases">
        <authorList>
            <person name="King G.J."/>
            <person name="Bancroft I."/>
            <person name="Baten A."/>
            <person name="Bloomfield J."/>
            <person name="Borpatragohain P."/>
            <person name="He Z."/>
            <person name="Irish N."/>
            <person name="Irwin J."/>
            <person name="Liu K."/>
            <person name="Mauleon R.P."/>
            <person name="Moore J."/>
            <person name="Morris R."/>
            <person name="Ostergaard L."/>
            <person name="Wang B."/>
            <person name="Wells R."/>
        </authorList>
    </citation>
    <scope>NUCLEOTIDE SEQUENCE [LARGE SCALE GENOMIC DNA]</scope>
    <source>
        <strain evidence="1">R-o-18</strain>
        <tissue evidence="1">Leaf</tissue>
    </source>
</reference>
<organism evidence="1 2">
    <name type="scientific">Brassica rapa subsp. trilocularis</name>
    <dbReference type="NCBI Taxonomy" id="1813537"/>
    <lineage>
        <taxon>Eukaryota</taxon>
        <taxon>Viridiplantae</taxon>
        <taxon>Streptophyta</taxon>
        <taxon>Embryophyta</taxon>
        <taxon>Tracheophyta</taxon>
        <taxon>Spermatophyta</taxon>
        <taxon>Magnoliopsida</taxon>
        <taxon>eudicotyledons</taxon>
        <taxon>Gunneridae</taxon>
        <taxon>Pentapetalae</taxon>
        <taxon>rosids</taxon>
        <taxon>malvids</taxon>
        <taxon>Brassicales</taxon>
        <taxon>Brassicaceae</taxon>
        <taxon>Brassiceae</taxon>
        <taxon>Brassica</taxon>
    </lineage>
</organism>
<keyword evidence="2" id="KW-1185">Reference proteome</keyword>
<accession>A0ABQ7LRI1</accession>
<comment type="caution">
    <text evidence="1">The sequence shown here is derived from an EMBL/GenBank/DDBJ whole genome shotgun (WGS) entry which is preliminary data.</text>
</comment>
<protein>
    <submittedName>
        <fullName evidence="1">Uncharacterized protein</fullName>
    </submittedName>
</protein>
<dbReference type="Proteomes" id="UP000823674">
    <property type="component" value="Chromosome A08"/>
</dbReference>
<dbReference type="EMBL" id="JADBGQ010000007">
    <property type="protein sequence ID" value="KAG5389163.1"/>
    <property type="molecule type" value="Genomic_DNA"/>
</dbReference>
<gene>
    <name evidence="1" type="primary">A08p012790.1_BraROA</name>
    <name evidence="1" type="ORF">IGI04_030704</name>
</gene>
<proteinExistence type="predicted"/>
<feature type="non-terminal residue" evidence="1">
    <location>
        <position position="1"/>
    </location>
</feature>
<sequence>LNNCILNNNERVMCSVYFYILIWGFYELSKQAGGSGMDMRSTAKHTDLSLVYIYTLPGPATNHQNSQKGIMMVPTLVKLLGKTVRDHTTAVLELTNLLEGTMLILTTRNVCMPELTPVQINGEVMPGQLEFQVPPSVGFMCFGLCFAADLRWTGR</sequence>